<sequence>MHGTVGCCHDRLVPRVSQDHLAARRRQILDGSRACFARFGYEGATVRRLEEATGLSRGAIFHHFRDKESLFLALAEDDAHRMAEVVAEQGLVQVMRDLISAPPGREGGEHPADWLGTRLEVSRRLRTDPDFRARWAERSEQLTNATRERLKRQRDAGNLRDDVDVEVLTSFLELVLEGLVSHLAMGLPADDLEPVLDLVEESVRRHRRHG</sequence>
<dbReference type="PROSITE" id="PS01081">
    <property type="entry name" value="HTH_TETR_1"/>
    <property type="match status" value="1"/>
</dbReference>
<dbReference type="GO" id="GO:0003677">
    <property type="term" value="F:DNA binding"/>
    <property type="evidence" value="ECO:0007669"/>
    <property type="project" value="UniProtKB-UniRule"/>
</dbReference>
<gene>
    <name evidence="6" type="ORF">GTS_02690</name>
</gene>
<evidence type="ECO:0000256" key="1">
    <source>
        <dbReference type="ARBA" id="ARBA00023015"/>
    </source>
</evidence>
<dbReference type="PANTHER" id="PTHR47506:SF1">
    <property type="entry name" value="HTH-TYPE TRANSCRIPTIONAL REGULATOR YJDC"/>
    <property type="match status" value="1"/>
</dbReference>
<dbReference type="PROSITE" id="PS50977">
    <property type="entry name" value="HTH_TETR_2"/>
    <property type="match status" value="1"/>
</dbReference>
<organism evidence="6 7">
    <name type="scientific">Gandjariella thermophila</name>
    <dbReference type="NCBI Taxonomy" id="1931992"/>
    <lineage>
        <taxon>Bacteria</taxon>
        <taxon>Bacillati</taxon>
        <taxon>Actinomycetota</taxon>
        <taxon>Actinomycetes</taxon>
        <taxon>Pseudonocardiales</taxon>
        <taxon>Pseudonocardiaceae</taxon>
        <taxon>Gandjariella</taxon>
    </lineage>
</organism>
<dbReference type="SUPFAM" id="SSF48498">
    <property type="entry name" value="Tetracyclin repressor-like, C-terminal domain"/>
    <property type="match status" value="1"/>
</dbReference>
<evidence type="ECO:0000256" key="4">
    <source>
        <dbReference type="PROSITE-ProRule" id="PRU00335"/>
    </source>
</evidence>
<dbReference type="SUPFAM" id="SSF46689">
    <property type="entry name" value="Homeodomain-like"/>
    <property type="match status" value="1"/>
</dbReference>
<comment type="caution">
    <text evidence="6">The sequence shown here is derived from an EMBL/GenBank/DDBJ whole genome shotgun (WGS) entry which is preliminary data.</text>
</comment>
<dbReference type="InterPro" id="IPR023772">
    <property type="entry name" value="DNA-bd_HTH_TetR-type_CS"/>
</dbReference>
<dbReference type="EMBL" id="BJFL01000001">
    <property type="protein sequence ID" value="GDY28636.1"/>
    <property type="molecule type" value="Genomic_DNA"/>
</dbReference>
<dbReference type="Proteomes" id="UP000298860">
    <property type="component" value="Unassembled WGS sequence"/>
</dbReference>
<feature type="DNA-binding region" description="H-T-H motif" evidence="4">
    <location>
        <begin position="45"/>
        <end position="64"/>
    </location>
</feature>
<evidence type="ECO:0000313" key="7">
    <source>
        <dbReference type="Proteomes" id="UP000298860"/>
    </source>
</evidence>
<proteinExistence type="predicted"/>
<dbReference type="AlphaFoldDB" id="A0A4D4J290"/>
<dbReference type="PRINTS" id="PR00455">
    <property type="entry name" value="HTHTETR"/>
</dbReference>
<keyword evidence="1" id="KW-0805">Transcription regulation</keyword>
<dbReference type="Gene3D" id="1.10.357.10">
    <property type="entry name" value="Tetracycline Repressor, domain 2"/>
    <property type="match status" value="1"/>
</dbReference>
<name>A0A4D4J290_9PSEU</name>
<dbReference type="InterPro" id="IPR009057">
    <property type="entry name" value="Homeodomain-like_sf"/>
</dbReference>
<dbReference type="InterPro" id="IPR001647">
    <property type="entry name" value="HTH_TetR"/>
</dbReference>
<accession>A0A4D4J290</accession>
<keyword evidence="3" id="KW-0804">Transcription</keyword>
<feature type="domain" description="HTH tetR-type" evidence="5">
    <location>
        <begin position="22"/>
        <end position="82"/>
    </location>
</feature>
<reference evidence="7" key="1">
    <citation type="submission" date="2019-04" db="EMBL/GenBank/DDBJ databases">
        <title>Draft genome sequence of Pseudonocardiaceae bacterium SL3-2-4.</title>
        <authorList>
            <person name="Ningsih F."/>
            <person name="Yokota A."/>
            <person name="Sakai Y."/>
            <person name="Nanatani K."/>
            <person name="Yabe S."/>
            <person name="Oetari A."/>
            <person name="Sjamsuridzal W."/>
        </authorList>
    </citation>
    <scope>NUCLEOTIDE SEQUENCE [LARGE SCALE GENOMIC DNA]</scope>
    <source>
        <strain evidence="7">SL3-2-4</strain>
    </source>
</reference>
<dbReference type="InterPro" id="IPR036271">
    <property type="entry name" value="Tet_transcr_reg_TetR-rel_C_sf"/>
</dbReference>
<evidence type="ECO:0000313" key="6">
    <source>
        <dbReference type="EMBL" id="GDY28636.1"/>
    </source>
</evidence>
<dbReference type="Pfam" id="PF00440">
    <property type="entry name" value="TetR_N"/>
    <property type="match status" value="1"/>
</dbReference>
<protein>
    <submittedName>
        <fullName evidence="6">TetR family transcriptional regulator</fullName>
    </submittedName>
</protein>
<keyword evidence="7" id="KW-1185">Reference proteome</keyword>
<keyword evidence="2 4" id="KW-0238">DNA-binding</keyword>
<evidence type="ECO:0000256" key="2">
    <source>
        <dbReference type="ARBA" id="ARBA00023125"/>
    </source>
</evidence>
<evidence type="ECO:0000259" key="5">
    <source>
        <dbReference type="PROSITE" id="PS50977"/>
    </source>
</evidence>
<evidence type="ECO:0000256" key="3">
    <source>
        <dbReference type="ARBA" id="ARBA00023163"/>
    </source>
</evidence>
<dbReference type="PANTHER" id="PTHR47506">
    <property type="entry name" value="TRANSCRIPTIONAL REGULATORY PROTEIN"/>
    <property type="match status" value="1"/>
</dbReference>